<evidence type="ECO:0000313" key="5">
    <source>
        <dbReference type="EMBL" id="GAG25644.1"/>
    </source>
</evidence>
<feature type="domain" description="HTH tetR-type" evidence="4">
    <location>
        <begin position="6"/>
        <end position="66"/>
    </location>
</feature>
<evidence type="ECO:0000256" key="2">
    <source>
        <dbReference type="ARBA" id="ARBA00023125"/>
    </source>
</evidence>
<keyword evidence="1" id="KW-0805">Transcription regulation</keyword>
<name>X0W468_9ZZZZ</name>
<keyword evidence="2" id="KW-0238">DNA-binding</keyword>
<reference evidence="5" key="1">
    <citation type="journal article" date="2014" name="Front. Microbiol.">
        <title>High frequency of phylogenetically diverse reductive dehalogenase-homologous genes in deep subseafloor sedimentary metagenomes.</title>
        <authorList>
            <person name="Kawai M."/>
            <person name="Futagami T."/>
            <person name="Toyoda A."/>
            <person name="Takaki Y."/>
            <person name="Nishi S."/>
            <person name="Hori S."/>
            <person name="Arai W."/>
            <person name="Tsubouchi T."/>
            <person name="Morono Y."/>
            <person name="Uchiyama I."/>
            <person name="Ito T."/>
            <person name="Fujiyama A."/>
            <person name="Inagaki F."/>
            <person name="Takami H."/>
        </authorList>
    </citation>
    <scope>NUCLEOTIDE SEQUENCE</scope>
    <source>
        <strain evidence="5">Expedition CK06-06</strain>
    </source>
</reference>
<gene>
    <name evidence="5" type="ORF">S01H1_47962</name>
</gene>
<dbReference type="AlphaFoldDB" id="X0W468"/>
<dbReference type="Gene3D" id="1.10.10.60">
    <property type="entry name" value="Homeodomain-like"/>
    <property type="match status" value="1"/>
</dbReference>
<sequence length="94" mass="10473">MARPREFDIDDAIAKAVEVFWLRGYDGAALPDLLDGMGIARGSLYKAFGDKKQLYLRVLQRYDEVAVAGAVERLTDPSEPDGVKRIARLFDSVI</sequence>
<dbReference type="InterPro" id="IPR001647">
    <property type="entry name" value="HTH_TetR"/>
</dbReference>
<dbReference type="PANTHER" id="PTHR47506:SF1">
    <property type="entry name" value="HTH-TYPE TRANSCRIPTIONAL REGULATOR YJDC"/>
    <property type="match status" value="1"/>
</dbReference>
<dbReference type="InterPro" id="IPR009057">
    <property type="entry name" value="Homeodomain-like_sf"/>
</dbReference>
<keyword evidence="3" id="KW-0804">Transcription</keyword>
<accession>X0W468</accession>
<feature type="non-terminal residue" evidence="5">
    <location>
        <position position="94"/>
    </location>
</feature>
<proteinExistence type="predicted"/>
<dbReference type="EMBL" id="BARS01030775">
    <property type="protein sequence ID" value="GAG25644.1"/>
    <property type="molecule type" value="Genomic_DNA"/>
</dbReference>
<protein>
    <recommendedName>
        <fullName evidence="4">HTH tetR-type domain-containing protein</fullName>
    </recommendedName>
</protein>
<evidence type="ECO:0000256" key="3">
    <source>
        <dbReference type="ARBA" id="ARBA00023163"/>
    </source>
</evidence>
<dbReference type="PROSITE" id="PS50977">
    <property type="entry name" value="HTH_TETR_2"/>
    <property type="match status" value="1"/>
</dbReference>
<evidence type="ECO:0000256" key="1">
    <source>
        <dbReference type="ARBA" id="ARBA00023015"/>
    </source>
</evidence>
<organism evidence="5">
    <name type="scientific">marine sediment metagenome</name>
    <dbReference type="NCBI Taxonomy" id="412755"/>
    <lineage>
        <taxon>unclassified sequences</taxon>
        <taxon>metagenomes</taxon>
        <taxon>ecological metagenomes</taxon>
    </lineage>
</organism>
<dbReference type="PANTHER" id="PTHR47506">
    <property type="entry name" value="TRANSCRIPTIONAL REGULATORY PROTEIN"/>
    <property type="match status" value="1"/>
</dbReference>
<dbReference type="SUPFAM" id="SSF46689">
    <property type="entry name" value="Homeodomain-like"/>
    <property type="match status" value="1"/>
</dbReference>
<comment type="caution">
    <text evidence="5">The sequence shown here is derived from an EMBL/GenBank/DDBJ whole genome shotgun (WGS) entry which is preliminary data.</text>
</comment>
<dbReference type="Pfam" id="PF00440">
    <property type="entry name" value="TetR_N"/>
    <property type="match status" value="1"/>
</dbReference>
<dbReference type="GO" id="GO:0003677">
    <property type="term" value="F:DNA binding"/>
    <property type="evidence" value="ECO:0007669"/>
    <property type="project" value="UniProtKB-KW"/>
</dbReference>
<evidence type="ECO:0000259" key="4">
    <source>
        <dbReference type="PROSITE" id="PS50977"/>
    </source>
</evidence>